<evidence type="ECO:0000256" key="2">
    <source>
        <dbReference type="ARBA" id="ARBA00005031"/>
    </source>
</evidence>
<dbReference type="PANTHER" id="PTHR11902">
    <property type="entry name" value="ENOLASE"/>
    <property type="match status" value="1"/>
</dbReference>
<dbReference type="SFLD" id="SFLDS00001">
    <property type="entry name" value="Enolase"/>
    <property type="match status" value="1"/>
</dbReference>
<dbReference type="UniPathway" id="UPA00109">
    <property type="reaction ID" value="UER00187"/>
</dbReference>
<dbReference type="EMBL" id="UINC01000983">
    <property type="protein sequence ID" value="SUZ66425.1"/>
    <property type="molecule type" value="Genomic_DNA"/>
</dbReference>
<dbReference type="InterPro" id="IPR036849">
    <property type="entry name" value="Enolase-like_C_sf"/>
</dbReference>
<dbReference type="Gene3D" id="3.20.20.120">
    <property type="entry name" value="Enolase-like C-terminal domain"/>
    <property type="match status" value="1"/>
</dbReference>
<dbReference type="Pfam" id="PF03952">
    <property type="entry name" value="Enolase_N"/>
    <property type="match status" value="1"/>
</dbReference>
<proteinExistence type="inferred from homology"/>
<name>A0A381PHD5_9ZZZZ</name>
<evidence type="ECO:0000256" key="7">
    <source>
        <dbReference type="ARBA" id="ARBA00023239"/>
    </source>
</evidence>
<dbReference type="AlphaFoldDB" id="A0A381PHD5"/>
<dbReference type="GO" id="GO:0006096">
    <property type="term" value="P:glycolytic process"/>
    <property type="evidence" value="ECO:0007669"/>
    <property type="project" value="UniProtKB-UniPathway"/>
</dbReference>
<dbReference type="SMART" id="SM01192">
    <property type="entry name" value="Enolase_C"/>
    <property type="match status" value="1"/>
</dbReference>
<dbReference type="InterPro" id="IPR020811">
    <property type="entry name" value="Enolase_N"/>
</dbReference>
<evidence type="ECO:0000256" key="3">
    <source>
        <dbReference type="ARBA" id="ARBA00009604"/>
    </source>
</evidence>
<evidence type="ECO:0000259" key="8">
    <source>
        <dbReference type="SMART" id="SM01192"/>
    </source>
</evidence>
<dbReference type="InterPro" id="IPR000941">
    <property type="entry name" value="Enolase"/>
</dbReference>
<keyword evidence="6" id="KW-0324">Glycolysis</keyword>
<dbReference type="SFLD" id="SFLDF00002">
    <property type="entry name" value="enolase"/>
    <property type="match status" value="1"/>
</dbReference>
<dbReference type="PROSITE" id="PS00164">
    <property type="entry name" value="ENOLASE"/>
    <property type="match status" value="1"/>
</dbReference>
<organism evidence="10">
    <name type="scientific">marine metagenome</name>
    <dbReference type="NCBI Taxonomy" id="408172"/>
    <lineage>
        <taxon>unclassified sequences</taxon>
        <taxon>metagenomes</taxon>
        <taxon>ecological metagenomes</taxon>
    </lineage>
</organism>
<dbReference type="SUPFAM" id="SSF54826">
    <property type="entry name" value="Enolase N-terminal domain-like"/>
    <property type="match status" value="1"/>
</dbReference>
<evidence type="ECO:0000256" key="5">
    <source>
        <dbReference type="ARBA" id="ARBA00022842"/>
    </source>
</evidence>
<dbReference type="SFLD" id="SFLDG00178">
    <property type="entry name" value="enolase"/>
    <property type="match status" value="1"/>
</dbReference>
<comment type="cofactor">
    <cofactor evidence="1">
        <name>Mg(2+)</name>
        <dbReference type="ChEBI" id="CHEBI:18420"/>
    </cofactor>
</comment>
<accession>A0A381PHD5</accession>
<dbReference type="InterPro" id="IPR020809">
    <property type="entry name" value="Enolase_CS"/>
</dbReference>
<dbReference type="PRINTS" id="PR00148">
    <property type="entry name" value="ENOLASE"/>
</dbReference>
<dbReference type="EC" id="4.2.1.11" evidence="4"/>
<dbReference type="SMART" id="SM01193">
    <property type="entry name" value="Enolase_N"/>
    <property type="match status" value="1"/>
</dbReference>
<dbReference type="GO" id="GO:0000015">
    <property type="term" value="C:phosphopyruvate hydratase complex"/>
    <property type="evidence" value="ECO:0007669"/>
    <property type="project" value="InterPro"/>
</dbReference>
<dbReference type="SUPFAM" id="SSF51604">
    <property type="entry name" value="Enolase C-terminal domain-like"/>
    <property type="match status" value="1"/>
</dbReference>
<feature type="non-terminal residue" evidence="10">
    <location>
        <position position="1"/>
    </location>
</feature>
<dbReference type="GO" id="GO:0004634">
    <property type="term" value="F:phosphopyruvate hydratase activity"/>
    <property type="evidence" value="ECO:0007669"/>
    <property type="project" value="UniProtKB-EC"/>
</dbReference>
<protein>
    <recommendedName>
        <fullName evidence="4">phosphopyruvate hydratase</fullName>
        <ecNumber evidence="4">4.2.1.11</ecNumber>
    </recommendedName>
</protein>
<dbReference type="InterPro" id="IPR020810">
    <property type="entry name" value="Enolase_C"/>
</dbReference>
<keyword evidence="7" id="KW-0456">Lyase</keyword>
<sequence length="409" mass="43983">VDVTLDNGISGYSMVPSGASTGSREALELRDRDMDRLGGRGVLQAVEGVEREISAVLLGLDADDQARIDSVMIELDGTENKGRIGANAILGVSLAVARAAACSRNLELHQHLADLYGPADVRMPVPMMNILNGGAHADNNVDIQEFMIQPVSMPTFRDALQAGVEIFNALKSLLAERGFVTSVGDEGGFAPDLESNIAGLELIEEAVANSGYRVGKDVLLAVDCAASEFFRDGSYHLVGDGHSFTSENFCKYLEDLANRFPIASIEDGMDENDWHGWRLLTDCLGDRIQLVGDDLFVTNTEILARGISEGIANAILIKLNQIGTLSETLSAIRMAHDNGYSVVVSHRSGETEDTFIADLAVATGAGQIKAGSLSRSERVAKYNRLLRIESSLNDSRYLGVAEFRGMETT</sequence>
<evidence type="ECO:0000256" key="6">
    <source>
        <dbReference type="ARBA" id="ARBA00023152"/>
    </source>
</evidence>
<dbReference type="PANTHER" id="PTHR11902:SF1">
    <property type="entry name" value="ENOLASE"/>
    <property type="match status" value="1"/>
</dbReference>
<dbReference type="CDD" id="cd03313">
    <property type="entry name" value="enolase"/>
    <property type="match status" value="1"/>
</dbReference>
<comment type="similarity">
    <text evidence="3">Belongs to the enolase family.</text>
</comment>
<dbReference type="GO" id="GO:0000287">
    <property type="term" value="F:magnesium ion binding"/>
    <property type="evidence" value="ECO:0007669"/>
    <property type="project" value="InterPro"/>
</dbReference>
<feature type="domain" description="Enolase C-terminal TIM barrel" evidence="8">
    <location>
        <begin position="120"/>
        <end position="405"/>
    </location>
</feature>
<dbReference type="Pfam" id="PF00113">
    <property type="entry name" value="Enolase_C"/>
    <property type="match status" value="1"/>
</dbReference>
<evidence type="ECO:0000313" key="10">
    <source>
        <dbReference type="EMBL" id="SUZ66425.1"/>
    </source>
</evidence>
<feature type="domain" description="Enolase N-terminal" evidence="9">
    <location>
        <begin position="1"/>
        <end position="112"/>
    </location>
</feature>
<gene>
    <name evidence="10" type="ORF">METZ01_LOCUS19279</name>
</gene>
<evidence type="ECO:0000259" key="9">
    <source>
        <dbReference type="SMART" id="SM01193"/>
    </source>
</evidence>
<evidence type="ECO:0000256" key="4">
    <source>
        <dbReference type="ARBA" id="ARBA00012058"/>
    </source>
</evidence>
<dbReference type="NCBIfam" id="TIGR01060">
    <property type="entry name" value="eno"/>
    <property type="match status" value="1"/>
</dbReference>
<evidence type="ECO:0000256" key="1">
    <source>
        <dbReference type="ARBA" id="ARBA00001946"/>
    </source>
</evidence>
<dbReference type="PIRSF" id="PIRSF001400">
    <property type="entry name" value="Enolase"/>
    <property type="match status" value="1"/>
</dbReference>
<dbReference type="HAMAP" id="MF_00318">
    <property type="entry name" value="Enolase"/>
    <property type="match status" value="1"/>
</dbReference>
<keyword evidence="5" id="KW-0460">Magnesium</keyword>
<comment type="pathway">
    <text evidence="2">Carbohydrate degradation; glycolysis; pyruvate from D-glyceraldehyde 3-phosphate: step 4/5.</text>
</comment>
<reference evidence="10" key="1">
    <citation type="submission" date="2018-05" db="EMBL/GenBank/DDBJ databases">
        <authorList>
            <person name="Lanie J.A."/>
            <person name="Ng W.-L."/>
            <person name="Kazmierczak K.M."/>
            <person name="Andrzejewski T.M."/>
            <person name="Davidsen T.M."/>
            <person name="Wayne K.J."/>
            <person name="Tettelin H."/>
            <person name="Glass J.I."/>
            <person name="Rusch D."/>
            <person name="Podicherti R."/>
            <person name="Tsui H.-C.T."/>
            <person name="Winkler M.E."/>
        </authorList>
    </citation>
    <scope>NUCLEOTIDE SEQUENCE</scope>
</reference>
<dbReference type="Gene3D" id="3.30.390.10">
    <property type="entry name" value="Enolase-like, N-terminal domain"/>
    <property type="match status" value="1"/>
</dbReference>
<dbReference type="InterPro" id="IPR029017">
    <property type="entry name" value="Enolase-like_N"/>
</dbReference>